<name>A0AAD5RLM5_9PEZI</name>
<dbReference type="Pfam" id="PF00187">
    <property type="entry name" value="Chitin_bind_1"/>
    <property type="match status" value="1"/>
</dbReference>
<feature type="domain" description="Chitin-binding type-1" evidence="10">
    <location>
        <begin position="467"/>
        <end position="513"/>
    </location>
</feature>
<gene>
    <name evidence="12" type="ORF">MKZ38_004306</name>
</gene>
<feature type="disulfide bond" evidence="8">
    <location>
        <begin position="145"/>
        <end position="160"/>
    </location>
</feature>
<dbReference type="Pfam" id="PF01522">
    <property type="entry name" value="Polysacc_deac_1"/>
    <property type="match status" value="1"/>
</dbReference>
<evidence type="ECO:0000256" key="8">
    <source>
        <dbReference type="PROSITE-ProRule" id="PRU00261"/>
    </source>
</evidence>
<evidence type="ECO:0000256" key="4">
    <source>
        <dbReference type="ARBA" id="ARBA00022729"/>
    </source>
</evidence>
<comment type="caution">
    <text evidence="8">Lacks conserved residue(s) required for the propagation of feature annotation.</text>
</comment>
<feature type="disulfide bond" evidence="8">
    <location>
        <begin position="159"/>
        <end position="173"/>
    </location>
</feature>
<reference evidence="12" key="1">
    <citation type="submission" date="2022-07" db="EMBL/GenBank/DDBJ databases">
        <title>Draft genome sequence of Zalerion maritima ATCC 34329, a (micro)plastics degrading marine fungus.</title>
        <authorList>
            <person name="Paco A."/>
            <person name="Goncalves M.F.M."/>
            <person name="Rocha-Santos T.A.P."/>
            <person name="Alves A."/>
        </authorList>
    </citation>
    <scope>NUCLEOTIDE SEQUENCE</scope>
    <source>
        <strain evidence="12">ATCC 34329</strain>
    </source>
</reference>
<evidence type="ECO:0000256" key="7">
    <source>
        <dbReference type="ARBA" id="ARBA00023285"/>
    </source>
</evidence>
<feature type="disulfide bond" evidence="8">
    <location>
        <begin position="154"/>
        <end position="166"/>
    </location>
</feature>
<protein>
    <submittedName>
        <fullName evidence="12">Peptidoglycan-N-acetylglucosamine deacetylase</fullName>
    </submittedName>
</protein>
<proteinExistence type="predicted"/>
<evidence type="ECO:0000256" key="5">
    <source>
        <dbReference type="ARBA" id="ARBA00022801"/>
    </source>
</evidence>
<evidence type="ECO:0000259" key="10">
    <source>
        <dbReference type="PROSITE" id="PS50941"/>
    </source>
</evidence>
<evidence type="ECO:0000256" key="2">
    <source>
        <dbReference type="ARBA" id="ARBA00022669"/>
    </source>
</evidence>
<keyword evidence="2 8" id="KW-0147">Chitin-binding</keyword>
<evidence type="ECO:0000313" key="12">
    <source>
        <dbReference type="EMBL" id="KAJ2897891.1"/>
    </source>
</evidence>
<dbReference type="Gene3D" id="3.30.60.10">
    <property type="entry name" value="Endochitinase-like"/>
    <property type="match status" value="3"/>
</dbReference>
<organism evidence="12 13">
    <name type="scientific">Zalerion maritima</name>
    <dbReference type="NCBI Taxonomy" id="339359"/>
    <lineage>
        <taxon>Eukaryota</taxon>
        <taxon>Fungi</taxon>
        <taxon>Dikarya</taxon>
        <taxon>Ascomycota</taxon>
        <taxon>Pezizomycotina</taxon>
        <taxon>Sordariomycetes</taxon>
        <taxon>Lulworthiomycetidae</taxon>
        <taxon>Lulworthiales</taxon>
        <taxon>Lulworthiaceae</taxon>
        <taxon>Zalerion</taxon>
    </lineage>
</organism>
<keyword evidence="5" id="KW-0378">Hydrolase</keyword>
<dbReference type="PANTHER" id="PTHR46471:SF2">
    <property type="entry name" value="CHITIN DEACETYLASE-RELATED"/>
    <property type="match status" value="1"/>
</dbReference>
<dbReference type="InterPro" id="IPR011330">
    <property type="entry name" value="Glyco_hydro/deAcase_b/a-brl"/>
</dbReference>
<keyword evidence="3" id="KW-0479">Metal-binding</keyword>
<dbReference type="GO" id="GO:0008061">
    <property type="term" value="F:chitin binding"/>
    <property type="evidence" value="ECO:0007669"/>
    <property type="project" value="UniProtKB-UniRule"/>
</dbReference>
<comment type="caution">
    <text evidence="12">The sequence shown here is derived from an EMBL/GenBank/DDBJ whole genome shotgun (WGS) entry which is preliminary data.</text>
</comment>
<feature type="region of interest" description="Disordered" evidence="9">
    <location>
        <begin position="99"/>
        <end position="130"/>
    </location>
</feature>
<accession>A0AAD5RLM5</accession>
<evidence type="ECO:0000313" key="13">
    <source>
        <dbReference type="Proteomes" id="UP001201980"/>
    </source>
</evidence>
<feature type="domain" description="Chitin-binding type-1" evidence="10">
    <location>
        <begin position="521"/>
        <end position="579"/>
    </location>
</feature>
<feature type="disulfide bond" evidence="8">
    <location>
        <begin position="470"/>
        <end position="485"/>
    </location>
</feature>
<keyword evidence="8" id="KW-1015">Disulfide bond</keyword>
<dbReference type="GO" id="GO:0016810">
    <property type="term" value="F:hydrolase activity, acting on carbon-nitrogen (but not peptide) bonds"/>
    <property type="evidence" value="ECO:0007669"/>
    <property type="project" value="InterPro"/>
</dbReference>
<keyword evidence="6" id="KW-0119">Carbohydrate metabolism</keyword>
<feature type="region of interest" description="Disordered" evidence="9">
    <location>
        <begin position="422"/>
        <end position="466"/>
    </location>
</feature>
<dbReference type="CDD" id="cd00035">
    <property type="entry name" value="ChtBD1"/>
    <property type="match status" value="2"/>
</dbReference>
<comment type="cofactor">
    <cofactor evidence="1">
        <name>Co(2+)</name>
        <dbReference type="ChEBI" id="CHEBI:48828"/>
    </cofactor>
</comment>
<feature type="domain" description="Chitin-binding type-1" evidence="10">
    <location>
        <begin position="142"/>
        <end position="188"/>
    </location>
</feature>
<dbReference type="GO" id="GO:0005975">
    <property type="term" value="P:carbohydrate metabolic process"/>
    <property type="evidence" value="ECO:0007669"/>
    <property type="project" value="InterPro"/>
</dbReference>
<sequence>MFPTAHGFPYTWEDTNSNYNAPEATTAVGVRSSSGPTCGTRRAKDSPGPLFRNEVLAAKTHAFYRMHPSRMAAAAMLAWSGIIGVDARHIQVPKLVASRDLAPGGPADPKRENLVVGRPQPAGDGDGDGRIRHSLLHVRQSVGRCGPDFDDQECDTGYCCSSAAWCGQGYSYCSSPACMINYSDSCDSQLRPEGTDTSSIVRDKVGPVPYGSAIYHCSRPGDIALTYDDGPWDYTEDLLDMLKAYGARATFYITGNNLGKGMINDDNTEWPALIRRMIDEGHQIASHTWGHQRMSLLTGSQLREGMIYNEIALNNILGPPYSDCNAACEDIMDDLGYHITYFNLDTEGYLHNTEQAIQTSRDIWDARVEPAGPEMTQFLHIEHDPVYWSVYSLTEHMLESIKTNGWRAVTVGDCLEDSPENWYRAGDGTAPAHTSIPTPTPPAPSSTATGSGSGSSGTPSPTTSIVPGRCGPDFGNVVCGTGYCCSQHGWCGTSDDHCNPDTGCQSLYGQCDGDETPISQDGRCGQGEGDAFFRTTCTGYQPAGVNTIPGCCSEYGWCGSSEAHCSPSNGCQALYGSCT</sequence>
<dbReference type="InterPro" id="IPR001002">
    <property type="entry name" value="Chitin-bd_1"/>
</dbReference>
<dbReference type="PANTHER" id="PTHR46471">
    <property type="entry name" value="CHITIN DEACETYLASE"/>
    <property type="match status" value="1"/>
</dbReference>
<keyword evidence="4" id="KW-0732">Signal</keyword>
<dbReference type="PROSITE" id="PS51677">
    <property type="entry name" value="NODB"/>
    <property type="match status" value="1"/>
</dbReference>
<keyword evidence="13" id="KW-1185">Reference proteome</keyword>
<dbReference type="GO" id="GO:0046872">
    <property type="term" value="F:metal ion binding"/>
    <property type="evidence" value="ECO:0007669"/>
    <property type="project" value="UniProtKB-KW"/>
</dbReference>
<keyword evidence="7" id="KW-0170">Cobalt</keyword>
<feature type="disulfide bond" evidence="8">
    <location>
        <begin position="551"/>
        <end position="565"/>
    </location>
</feature>
<evidence type="ECO:0000256" key="6">
    <source>
        <dbReference type="ARBA" id="ARBA00023277"/>
    </source>
</evidence>
<dbReference type="EMBL" id="JAKWBI020000252">
    <property type="protein sequence ID" value="KAJ2897891.1"/>
    <property type="molecule type" value="Genomic_DNA"/>
</dbReference>
<dbReference type="Proteomes" id="UP001201980">
    <property type="component" value="Unassembled WGS sequence"/>
</dbReference>
<feature type="compositionally biased region" description="Low complexity" evidence="9">
    <location>
        <begin position="445"/>
        <end position="464"/>
    </location>
</feature>
<dbReference type="SMART" id="SM00270">
    <property type="entry name" value="ChtBD1"/>
    <property type="match status" value="3"/>
</dbReference>
<evidence type="ECO:0000256" key="9">
    <source>
        <dbReference type="SAM" id="MobiDB-lite"/>
    </source>
</evidence>
<dbReference type="CDD" id="cd10951">
    <property type="entry name" value="CE4_ClCDA_like"/>
    <property type="match status" value="1"/>
</dbReference>
<dbReference type="Gene3D" id="3.20.20.370">
    <property type="entry name" value="Glycoside hydrolase/deacetylase"/>
    <property type="match status" value="1"/>
</dbReference>
<feature type="disulfide bond" evidence="8">
    <location>
        <begin position="484"/>
        <end position="498"/>
    </location>
</feature>
<dbReference type="AlphaFoldDB" id="A0AAD5RLM5"/>
<dbReference type="SUPFAM" id="SSF88713">
    <property type="entry name" value="Glycoside hydrolase/deacetylase"/>
    <property type="match status" value="1"/>
</dbReference>
<dbReference type="InterPro" id="IPR036861">
    <property type="entry name" value="Endochitinase-like_sf"/>
</dbReference>
<evidence type="ECO:0000256" key="1">
    <source>
        <dbReference type="ARBA" id="ARBA00001941"/>
    </source>
</evidence>
<feature type="domain" description="NodB homology" evidence="11">
    <location>
        <begin position="221"/>
        <end position="312"/>
    </location>
</feature>
<evidence type="ECO:0000256" key="3">
    <source>
        <dbReference type="ARBA" id="ARBA00022723"/>
    </source>
</evidence>
<evidence type="ECO:0000259" key="11">
    <source>
        <dbReference type="PROSITE" id="PS51677"/>
    </source>
</evidence>
<dbReference type="InterPro" id="IPR002509">
    <property type="entry name" value="NODB_dom"/>
</dbReference>
<feature type="disulfide bond" evidence="8">
    <location>
        <begin position="479"/>
        <end position="491"/>
    </location>
</feature>
<dbReference type="SUPFAM" id="SSF57016">
    <property type="entry name" value="Plant lectins/antimicrobial peptides"/>
    <property type="match status" value="3"/>
</dbReference>
<dbReference type="PROSITE" id="PS50941">
    <property type="entry name" value="CHIT_BIND_I_2"/>
    <property type="match status" value="3"/>
</dbReference>